<dbReference type="GO" id="GO:0004722">
    <property type="term" value="F:protein serine/threonine phosphatase activity"/>
    <property type="evidence" value="ECO:0007669"/>
    <property type="project" value="InterPro"/>
</dbReference>
<dbReference type="RefSeq" id="WP_184299364.1">
    <property type="nucleotide sequence ID" value="NZ_JACHLP010000004.1"/>
</dbReference>
<dbReference type="InterPro" id="IPR036457">
    <property type="entry name" value="PPM-type-like_dom_sf"/>
</dbReference>
<protein>
    <submittedName>
        <fullName evidence="3">Serine/threonine protein phosphatase PrpC</fullName>
    </submittedName>
</protein>
<dbReference type="PROSITE" id="PS51746">
    <property type="entry name" value="PPM_2"/>
    <property type="match status" value="1"/>
</dbReference>
<dbReference type="AlphaFoldDB" id="A0A840L5F8"/>
<name>A0A840L5F8_9BURK</name>
<evidence type="ECO:0000259" key="2">
    <source>
        <dbReference type="PROSITE" id="PS51746"/>
    </source>
</evidence>
<dbReference type="SMART" id="SM00331">
    <property type="entry name" value="PP2C_SIG"/>
    <property type="match status" value="1"/>
</dbReference>
<feature type="compositionally biased region" description="Low complexity" evidence="1">
    <location>
        <begin position="301"/>
        <end position="313"/>
    </location>
</feature>
<dbReference type="InterPro" id="IPR015655">
    <property type="entry name" value="PP2C"/>
</dbReference>
<evidence type="ECO:0000256" key="1">
    <source>
        <dbReference type="SAM" id="MobiDB-lite"/>
    </source>
</evidence>
<dbReference type="Pfam" id="PF13672">
    <property type="entry name" value="PP2C_2"/>
    <property type="match status" value="1"/>
</dbReference>
<dbReference type="EMBL" id="JACHLP010000004">
    <property type="protein sequence ID" value="MBB4843784.1"/>
    <property type="molecule type" value="Genomic_DNA"/>
</dbReference>
<comment type="caution">
    <text evidence="3">The sequence shown here is derived from an EMBL/GenBank/DDBJ whole genome shotgun (WGS) entry which is preliminary data.</text>
</comment>
<dbReference type="PANTHER" id="PTHR13832:SF860">
    <property type="entry name" value="PROTEIN PHOSPHATASE PHPP"/>
    <property type="match status" value="1"/>
</dbReference>
<feature type="domain" description="PPM-type phosphatase" evidence="2">
    <location>
        <begin position="1"/>
        <end position="241"/>
    </location>
</feature>
<keyword evidence="4" id="KW-1185">Reference proteome</keyword>
<dbReference type="SMART" id="SM00332">
    <property type="entry name" value="PP2Cc"/>
    <property type="match status" value="1"/>
</dbReference>
<feature type="region of interest" description="Disordered" evidence="1">
    <location>
        <begin position="297"/>
        <end position="332"/>
    </location>
</feature>
<reference evidence="3 4" key="1">
    <citation type="submission" date="2020-08" db="EMBL/GenBank/DDBJ databases">
        <title>Functional genomics of gut bacteria from endangered species of beetles.</title>
        <authorList>
            <person name="Carlos-Shanley C."/>
        </authorList>
    </citation>
    <scope>NUCLEOTIDE SEQUENCE [LARGE SCALE GENOMIC DNA]</scope>
    <source>
        <strain evidence="3 4">S00239</strain>
    </source>
</reference>
<gene>
    <name evidence="3" type="ORF">HNP55_002307</name>
</gene>
<organism evidence="3 4">
    <name type="scientific">Roseateles oligotrophus</name>
    <dbReference type="NCBI Taxonomy" id="1769250"/>
    <lineage>
        <taxon>Bacteria</taxon>
        <taxon>Pseudomonadati</taxon>
        <taxon>Pseudomonadota</taxon>
        <taxon>Betaproteobacteria</taxon>
        <taxon>Burkholderiales</taxon>
        <taxon>Sphaerotilaceae</taxon>
        <taxon>Roseateles</taxon>
    </lineage>
</organism>
<dbReference type="SUPFAM" id="SSF81606">
    <property type="entry name" value="PP2C-like"/>
    <property type="match status" value="1"/>
</dbReference>
<evidence type="ECO:0000313" key="4">
    <source>
        <dbReference type="Proteomes" id="UP000562027"/>
    </source>
</evidence>
<dbReference type="Proteomes" id="UP000562027">
    <property type="component" value="Unassembled WGS sequence"/>
</dbReference>
<sequence length="332" mass="36502">MRFSTYQVSRKGGREKNEDRMGYCYTREAGLFALADGMGGHPEGEVAAQLALQTLAAMFQREAAPALVDPGQFLQDAVQIAHQQLLRYGAEKGMSDTPRTTVVACVLQGRTAYWAHCGDSRLYMLRAGRLVARTRDHSYSELQTALGRLPQPGEHFNRNVLFTCLGSPGKPMIDSFGPMQLEMRDRLLLCSDGLWDNVADDEIVSLLAAHTITDGVPELVEQALRNGGPRCDNVTALAVEWEGAGEPDPDSSQDLKDLGFASTIQGLGLGNERRFEMDEAEIERSVREINETIRLAKQRASSEPAEALMPAAMPDSTRLREIMSSRVGTKKT</sequence>
<dbReference type="InterPro" id="IPR001932">
    <property type="entry name" value="PPM-type_phosphatase-like_dom"/>
</dbReference>
<dbReference type="Gene3D" id="3.60.40.10">
    <property type="entry name" value="PPM-type phosphatase domain"/>
    <property type="match status" value="1"/>
</dbReference>
<accession>A0A840L5F8</accession>
<evidence type="ECO:0000313" key="3">
    <source>
        <dbReference type="EMBL" id="MBB4843784.1"/>
    </source>
</evidence>
<dbReference type="PANTHER" id="PTHR13832">
    <property type="entry name" value="PROTEIN PHOSPHATASE 2C"/>
    <property type="match status" value="1"/>
</dbReference>
<dbReference type="CDD" id="cd00143">
    <property type="entry name" value="PP2Cc"/>
    <property type="match status" value="1"/>
</dbReference>
<proteinExistence type="predicted"/>